<evidence type="ECO:0000313" key="2">
    <source>
        <dbReference type="Proteomes" id="UP000265801"/>
    </source>
</evidence>
<dbReference type="Proteomes" id="UP000265801">
    <property type="component" value="Unassembled WGS sequence"/>
</dbReference>
<sequence>MPKAYLVNTNKSQNPLNEAEMLEEQKVAAYYSPWKYLINHIEANDMVFLYSNGNGIIARGIGSGIIEKAGEEDLEHFMPLLQFEKLEEPLPPSGIVQLAQGVTDENYKIKWNQTLIHLQGFIGEEIWRYITKNNL</sequence>
<gene>
    <name evidence="1" type="ORF">D3H55_14615</name>
</gene>
<keyword evidence="2" id="KW-1185">Reference proteome</keyword>
<reference evidence="1 2" key="1">
    <citation type="submission" date="2018-09" db="EMBL/GenBank/DDBJ databases">
        <title>Bacillus saliacetes sp. nov., isolated from Thai shrimp paste (Ka-pi).</title>
        <authorList>
            <person name="Daroonpunt R."/>
            <person name="Tanasupawat S."/>
            <person name="Yiamsombut S."/>
        </authorList>
    </citation>
    <scope>NUCLEOTIDE SEQUENCE [LARGE SCALE GENOMIC DNA]</scope>
    <source>
        <strain evidence="1 2">SKP7-4</strain>
    </source>
</reference>
<name>A0A3A1QZI7_9BACI</name>
<protein>
    <recommendedName>
        <fullName evidence="3">EVE domain-containing protein</fullName>
    </recommendedName>
</protein>
<accession>A0A3A1QZI7</accession>
<comment type="caution">
    <text evidence="1">The sequence shown here is derived from an EMBL/GenBank/DDBJ whole genome shotgun (WGS) entry which is preliminary data.</text>
</comment>
<dbReference type="RefSeq" id="WP_119547910.1">
    <property type="nucleotide sequence ID" value="NZ_QXIR01000020.1"/>
</dbReference>
<evidence type="ECO:0000313" key="1">
    <source>
        <dbReference type="EMBL" id="RIW31852.1"/>
    </source>
</evidence>
<dbReference type="EMBL" id="QXIR01000020">
    <property type="protein sequence ID" value="RIW31852.1"/>
    <property type="molecule type" value="Genomic_DNA"/>
</dbReference>
<dbReference type="AlphaFoldDB" id="A0A3A1QZI7"/>
<organism evidence="1 2">
    <name type="scientific">Bacillus salacetis</name>
    <dbReference type="NCBI Taxonomy" id="2315464"/>
    <lineage>
        <taxon>Bacteria</taxon>
        <taxon>Bacillati</taxon>
        <taxon>Bacillota</taxon>
        <taxon>Bacilli</taxon>
        <taxon>Bacillales</taxon>
        <taxon>Bacillaceae</taxon>
        <taxon>Bacillus</taxon>
    </lineage>
</organism>
<proteinExistence type="predicted"/>
<evidence type="ECO:0008006" key="3">
    <source>
        <dbReference type="Google" id="ProtNLM"/>
    </source>
</evidence>
<dbReference type="OrthoDB" id="6659686at2"/>